<comment type="caution">
    <text evidence="3">The sequence shown here is derived from an EMBL/GenBank/DDBJ whole genome shotgun (WGS) entry which is preliminary data.</text>
</comment>
<evidence type="ECO:0000313" key="4">
    <source>
        <dbReference type="Proteomes" id="UP000734854"/>
    </source>
</evidence>
<evidence type="ECO:0000256" key="1">
    <source>
        <dbReference type="SAM" id="MobiDB-lite"/>
    </source>
</evidence>
<dbReference type="EMBL" id="JACMSC010000013">
    <property type="protein sequence ID" value="KAG6494279.1"/>
    <property type="molecule type" value="Genomic_DNA"/>
</dbReference>
<proteinExistence type="predicted"/>
<accession>A0A8J5FTZ9</accession>
<dbReference type="Proteomes" id="UP000734854">
    <property type="component" value="Unassembled WGS sequence"/>
</dbReference>
<keyword evidence="4" id="KW-1185">Reference proteome</keyword>
<name>A0A8J5FTZ9_ZINOF</name>
<protein>
    <recommendedName>
        <fullName evidence="2">FHA domain-containing protein</fullName>
    </recommendedName>
</protein>
<feature type="region of interest" description="Disordered" evidence="1">
    <location>
        <begin position="149"/>
        <end position="179"/>
    </location>
</feature>
<sequence>MELPSLRLTVEKGPKKGETFECKAAAVARVGRIIKGNNLAVRDPGVSQKHLTFQFQHEASSWSVSDLGTSNGTFVNGFQIPPSSPFPVSDGDTIKIGEFTAISVKVLASEGPQVGDFCVEEEERSEVGRKRRRGARKVAPSLPVVEELVADVTNGNKDRKGRGRPKKGTSASASVNKDEDLQPLVVEKIVEVEVPLEKPRTRGRRPATRYAAKASKDENEVVKSHDSDKHPDSKDVEAVEAVEAEKVVVVEGDITEKTASAGEREELAKEEEEEVDLDKMTLGQWFARMEKVLPLMINDMAEEAIANLRETARRFDEFIEMSSTSQ</sequence>
<dbReference type="AlphaFoldDB" id="A0A8J5FTZ9"/>
<organism evidence="3 4">
    <name type="scientific">Zingiber officinale</name>
    <name type="common">Ginger</name>
    <name type="synonym">Amomum zingiber</name>
    <dbReference type="NCBI Taxonomy" id="94328"/>
    <lineage>
        <taxon>Eukaryota</taxon>
        <taxon>Viridiplantae</taxon>
        <taxon>Streptophyta</taxon>
        <taxon>Embryophyta</taxon>
        <taxon>Tracheophyta</taxon>
        <taxon>Spermatophyta</taxon>
        <taxon>Magnoliopsida</taxon>
        <taxon>Liliopsida</taxon>
        <taxon>Zingiberales</taxon>
        <taxon>Zingiberaceae</taxon>
        <taxon>Zingiber</taxon>
    </lineage>
</organism>
<feature type="region of interest" description="Disordered" evidence="1">
    <location>
        <begin position="200"/>
        <end position="236"/>
    </location>
</feature>
<feature type="compositionally biased region" description="Basic and acidic residues" evidence="1">
    <location>
        <begin position="214"/>
        <end position="236"/>
    </location>
</feature>
<dbReference type="PROSITE" id="PS50006">
    <property type="entry name" value="FHA_DOMAIN"/>
    <property type="match status" value="1"/>
</dbReference>
<dbReference type="InterPro" id="IPR000253">
    <property type="entry name" value="FHA_dom"/>
</dbReference>
<dbReference type="PANTHER" id="PTHR23308">
    <property type="entry name" value="NUCLEAR INHIBITOR OF PROTEIN PHOSPHATASE-1"/>
    <property type="match status" value="1"/>
</dbReference>
<gene>
    <name evidence="3" type="ORF">ZIOFF_049302</name>
</gene>
<evidence type="ECO:0000313" key="3">
    <source>
        <dbReference type="EMBL" id="KAG6494279.1"/>
    </source>
</evidence>
<reference evidence="3 4" key="1">
    <citation type="submission" date="2020-08" db="EMBL/GenBank/DDBJ databases">
        <title>Plant Genome Project.</title>
        <authorList>
            <person name="Zhang R.-G."/>
        </authorList>
    </citation>
    <scope>NUCLEOTIDE SEQUENCE [LARGE SCALE GENOMIC DNA]</scope>
    <source>
        <tissue evidence="3">Rhizome</tissue>
    </source>
</reference>
<dbReference type="Pfam" id="PF00498">
    <property type="entry name" value="FHA"/>
    <property type="match status" value="1"/>
</dbReference>
<evidence type="ECO:0000259" key="2">
    <source>
        <dbReference type="PROSITE" id="PS50006"/>
    </source>
</evidence>
<dbReference type="OrthoDB" id="687730at2759"/>
<dbReference type="InterPro" id="IPR050923">
    <property type="entry name" value="Cell_Proc_Reg/RNA_Proc"/>
</dbReference>
<feature type="domain" description="FHA" evidence="2">
    <location>
        <begin position="28"/>
        <end position="80"/>
    </location>
</feature>
<dbReference type="SMART" id="SM00240">
    <property type="entry name" value="FHA"/>
    <property type="match status" value="1"/>
</dbReference>